<organism evidence="1 2">
    <name type="scientific">Neisseria mucosa (strain ATCC 25996 / DSM 4631 / NCTC 10774 / M26)</name>
    <dbReference type="NCBI Taxonomy" id="546266"/>
    <lineage>
        <taxon>Bacteria</taxon>
        <taxon>Pseudomonadati</taxon>
        <taxon>Pseudomonadota</taxon>
        <taxon>Betaproteobacteria</taxon>
        <taxon>Neisseriales</taxon>
        <taxon>Neisseriaceae</taxon>
        <taxon>Neisseria</taxon>
    </lineage>
</organism>
<dbReference type="STRING" id="546266.NEIMUCOT_04084"/>
<dbReference type="AlphaFoldDB" id="D2ZTZ6"/>
<dbReference type="Proteomes" id="UP000003344">
    <property type="component" value="Unassembled WGS sequence"/>
</dbReference>
<proteinExistence type="predicted"/>
<reference evidence="1 2" key="1">
    <citation type="submission" date="2009-10" db="EMBL/GenBank/DDBJ databases">
        <authorList>
            <person name="Weinstock G."/>
            <person name="Sodergren E."/>
            <person name="Clifton S."/>
            <person name="Fulton L."/>
            <person name="Fulton B."/>
            <person name="Courtney L."/>
            <person name="Fronick C."/>
            <person name="Harrison M."/>
            <person name="Strong C."/>
            <person name="Farmer C."/>
            <person name="Delahaunty K."/>
            <person name="Markovic C."/>
            <person name="Hall O."/>
            <person name="Minx P."/>
            <person name="Tomlinson C."/>
            <person name="Mitreva M."/>
            <person name="Nelson J."/>
            <person name="Hou S."/>
            <person name="Wollam A."/>
            <person name="Pepin K.H."/>
            <person name="Johnson M."/>
            <person name="Bhonagiri V."/>
            <person name="Nash W.E."/>
            <person name="Warren W."/>
            <person name="Chinwalla A."/>
            <person name="Mardis E.R."/>
            <person name="Wilson R.K."/>
        </authorList>
    </citation>
    <scope>NUCLEOTIDE SEQUENCE [LARGE SCALE GENOMIC DNA]</scope>
    <source>
        <strain evidence="2">ATCC 25996 / DSM 4631 / NCTC 10774 / M26</strain>
    </source>
</reference>
<name>D2ZTZ6_NEIM2</name>
<evidence type="ECO:0000313" key="1">
    <source>
        <dbReference type="EMBL" id="EFC89666.1"/>
    </source>
</evidence>
<dbReference type="EMBL" id="ACDX02000002">
    <property type="protein sequence ID" value="EFC89666.1"/>
    <property type="molecule type" value="Genomic_DNA"/>
</dbReference>
<gene>
    <name evidence="1" type="ORF">NEIMUCOT_04084</name>
</gene>
<accession>D2ZTZ6</accession>
<protein>
    <submittedName>
        <fullName evidence="1">Uncharacterized protein</fullName>
    </submittedName>
</protein>
<sequence length="79" mass="9156">MNINLAYKNNINYLANPNFSSKFRYIELQPYRQIRYSGFQQQILRFAADVPSLTPSEQKFTRTELSRAGKAAGESLYCL</sequence>
<evidence type="ECO:0000313" key="2">
    <source>
        <dbReference type="Proteomes" id="UP000003344"/>
    </source>
</evidence>
<comment type="caution">
    <text evidence="1">The sequence shown here is derived from an EMBL/GenBank/DDBJ whole genome shotgun (WGS) entry which is preliminary data.</text>
</comment>